<dbReference type="Pfam" id="PF06585">
    <property type="entry name" value="JHBP"/>
    <property type="match status" value="1"/>
</dbReference>
<sequence length="734" mass="84080">MGENFNERIENLRKRSRHLLAQVNKNSKKVKNEIKKLYSRNLLFRDDFKNHIDKTDASHSCKKDIKSWKLRNDSSGVGEALRSDCYCDCHQTSASMPNTSTAKRILISSKKHSENQACLENIRRKPVKECYCNPEIKKTQLRPTRTHRKPHSPSKRCKSHTFTPAIVIEDNCEKSALSSPISCETLRRVQKIDYAPRSQFLRNVRSRICLLQGAAGDCPETCYRSPCYHELMAKKNAHNADTSRQLKADDKKSETSFHLAKSIPTRSEISEEYSSSEVEDIEKCSKGVQVSLRKHSKPKVVIKKTLSSKAFVPDLKKSKSSSKVATKDKKTVPGKECQCHQRNKIEHSKPVLEKDIESDRYQNTICTNKLPDETGRKYLSDKEMRELEKFREQNYFDTHGSSHTLVSSKSSSSLEQYVLNDRLFPEPVGRIHKKDLVVTMPPCATTQRKRIHYFPRYIVRQEKGNFNISNKKKRCQTCPLTGHAIDLARNWKVCSRSLPEEQFSNCLNEAARNAVVSLARGLKSFKILPLEPLLVNSVKIGGSQGSVSLRQEYRNIKLYGLTKNLELYNHHLDLDNGCLLTSDSYNPQVDFVADYKLDGKVLLLPVRGSGKSNITMYGLKSHNELACEKYEKNGETYLRIKKYSVTFDPEKVKLNFDNLFDGDKVIASNFASTEQPPVEFRTFHAKQNVLRSRRFVETNSSLVSHELSSDDNVVGDVRLHQWTMAWQRFAEDLT</sequence>
<dbReference type="Proteomes" id="UP000053105">
    <property type="component" value="Unassembled WGS sequence"/>
</dbReference>
<dbReference type="InterPro" id="IPR010562">
    <property type="entry name" value="Haemolymph_juvenile_hormone-bd"/>
</dbReference>
<evidence type="ECO:0000313" key="2">
    <source>
        <dbReference type="EMBL" id="KOX69636.1"/>
    </source>
</evidence>
<gene>
    <name evidence="2" type="ORF">WN51_05191</name>
</gene>
<dbReference type="SMART" id="SM00700">
    <property type="entry name" value="JHBP"/>
    <property type="match status" value="1"/>
</dbReference>
<organism evidence="2 3">
    <name type="scientific">Melipona quadrifasciata</name>
    <dbReference type="NCBI Taxonomy" id="166423"/>
    <lineage>
        <taxon>Eukaryota</taxon>
        <taxon>Metazoa</taxon>
        <taxon>Ecdysozoa</taxon>
        <taxon>Arthropoda</taxon>
        <taxon>Hexapoda</taxon>
        <taxon>Insecta</taxon>
        <taxon>Pterygota</taxon>
        <taxon>Neoptera</taxon>
        <taxon>Endopterygota</taxon>
        <taxon>Hymenoptera</taxon>
        <taxon>Apocrita</taxon>
        <taxon>Aculeata</taxon>
        <taxon>Apoidea</taxon>
        <taxon>Anthophila</taxon>
        <taxon>Apidae</taxon>
        <taxon>Melipona</taxon>
    </lineage>
</organism>
<dbReference type="STRING" id="166423.A0A0M8ZTG4"/>
<keyword evidence="3" id="KW-1185">Reference proteome</keyword>
<proteinExistence type="predicted"/>
<dbReference type="EMBL" id="KQ435885">
    <property type="protein sequence ID" value="KOX69636.1"/>
    <property type="molecule type" value="Genomic_DNA"/>
</dbReference>
<dbReference type="InterPro" id="IPR038606">
    <property type="entry name" value="To_sf"/>
</dbReference>
<dbReference type="PANTHER" id="PTHR11008">
    <property type="entry name" value="PROTEIN TAKEOUT-LIKE PROTEIN"/>
    <property type="match status" value="1"/>
</dbReference>
<dbReference type="GO" id="GO:0005615">
    <property type="term" value="C:extracellular space"/>
    <property type="evidence" value="ECO:0007669"/>
    <property type="project" value="TreeGrafter"/>
</dbReference>
<dbReference type="PANTHER" id="PTHR11008:SF32">
    <property type="entry name" value="CIRCADIAN CLOCK-CONTROLLED PROTEIN DAYWAKE-RELATED"/>
    <property type="match status" value="1"/>
</dbReference>
<evidence type="ECO:0000256" key="1">
    <source>
        <dbReference type="SAM" id="MobiDB-lite"/>
    </source>
</evidence>
<accession>A0A0M8ZTG4</accession>
<protein>
    <submittedName>
        <fullName evidence="2">Protein takeout</fullName>
    </submittedName>
</protein>
<evidence type="ECO:0000313" key="3">
    <source>
        <dbReference type="Proteomes" id="UP000053105"/>
    </source>
</evidence>
<dbReference type="Gene3D" id="3.15.10.30">
    <property type="entry name" value="Haemolymph juvenile hormone binding protein"/>
    <property type="match status" value="1"/>
</dbReference>
<name>A0A0M8ZTG4_9HYME</name>
<reference evidence="2 3" key="1">
    <citation type="submission" date="2015-07" db="EMBL/GenBank/DDBJ databases">
        <title>The genome of Melipona quadrifasciata.</title>
        <authorList>
            <person name="Pan H."/>
            <person name="Kapheim K."/>
        </authorList>
    </citation>
    <scope>NUCLEOTIDE SEQUENCE [LARGE SCALE GENOMIC DNA]</scope>
    <source>
        <strain evidence="2">0111107301</strain>
        <tissue evidence="2">Whole body</tissue>
    </source>
</reference>
<dbReference type="OrthoDB" id="10002384at2759"/>
<dbReference type="AlphaFoldDB" id="A0A0M8ZTG4"/>
<feature type="compositionally biased region" description="Basic and acidic residues" evidence="1">
    <location>
        <begin position="244"/>
        <end position="255"/>
    </location>
</feature>
<feature type="region of interest" description="Disordered" evidence="1">
    <location>
        <begin position="238"/>
        <end position="259"/>
    </location>
</feature>